<feature type="domain" description="Metallo-beta-lactamase" evidence="1">
    <location>
        <begin position="19"/>
        <end position="242"/>
    </location>
</feature>
<proteinExistence type="predicted"/>
<dbReference type="Proteomes" id="UP000647491">
    <property type="component" value="Unassembled WGS sequence"/>
</dbReference>
<sequence length="271" mass="30788">MKAKVLVDNITKNQWKAEWGLSIYIEYNGHRILLDTGTTEAFAENADQMGVRLEDVEFGVLSHAHYDHSDGLGEFFKRNSTAKFYLQKSAEENCYSRKNFLFKKYIGIRRGYLETYKDRIVYADGDMEVIPGVTLLAHRTPGLSGVGKKAGMYVRKNGRWRPDDFSHEQSLVLDTKEGLVIFNSCSHGGADVIIREAEAAFPGKQIYGLIGGFHLFRSEDQEVRELADRIRKTGIRRICTGHCTGERAMEILKEELGDMAEQIYTGFEIEV</sequence>
<dbReference type="RefSeq" id="WP_262427403.1">
    <property type="nucleotide sequence ID" value="NZ_JACRTJ010000015.1"/>
</dbReference>
<dbReference type="SUPFAM" id="SSF56281">
    <property type="entry name" value="Metallo-hydrolase/oxidoreductase"/>
    <property type="match status" value="1"/>
</dbReference>
<dbReference type="CDD" id="cd07713">
    <property type="entry name" value="DHPS-like_MBL-fold"/>
    <property type="match status" value="1"/>
</dbReference>
<dbReference type="PANTHER" id="PTHR13754">
    <property type="entry name" value="METALLO-BETA-LACTAMASE SUPERFAMILY PROTEIN"/>
    <property type="match status" value="1"/>
</dbReference>
<dbReference type="EMBL" id="JACRTJ010000015">
    <property type="protein sequence ID" value="MBC8598979.1"/>
    <property type="molecule type" value="Genomic_DNA"/>
</dbReference>
<dbReference type="InterPro" id="IPR001279">
    <property type="entry name" value="Metallo-B-lactamas"/>
</dbReference>
<evidence type="ECO:0000313" key="2">
    <source>
        <dbReference type="EMBL" id="MBC8598979.1"/>
    </source>
</evidence>
<evidence type="ECO:0000313" key="3">
    <source>
        <dbReference type="Proteomes" id="UP000647491"/>
    </source>
</evidence>
<keyword evidence="3" id="KW-1185">Reference proteome</keyword>
<name>A0ABR7NS92_9FIRM</name>
<dbReference type="SMART" id="SM00849">
    <property type="entry name" value="Lactamase_B"/>
    <property type="match status" value="1"/>
</dbReference>
<evidence type="ECO:0000259" key="1">
    <source>
        <dbReference type="SMART" id="SM00849"/>
    </source>
</evidence>
<protein>
    <submittedName>
        <fullName evidence="2">MBL fold metallo-hydrolase</fullName>
    </submittedName>
</protein>
<dbReference type="InterPro" id="IPR041712">
    <property type="entry name" value="DHPS-like_MBL-fold"/>
</dbReference>
<organism evidence="2 3">
    <name type="scientific">Enterocloster hominis</name>
    <name type="common">ex Liu et al. 2021</name>
    <dbReference type="NCBI Taxonomy" id="2763663"/>
    <lineage>
        <taxon>Bacteria</taxon>
        <taxon>Bacillati</taxon>
        <taxon>Bacillota</taxon>
        <taxon>Clostridia</taxon>
        <taxon>Lachnospirales</taxon>
        <taxon>Lachnospiraceae</taxon>
        <taxon>Enterocloster</taxon>
    </lineage>
</organism>
<dbReference type="InterPro" id="IPR052926">
    <property type="entry name" value="Metallo-beta-lactamase_dom"/>
</dbReference>
<dbReference type="PANTHER" id="PTHR13754:SF13">
    <property type="entry name" value="METALLO-BETA-LACTAMASE SUPERFAMILY PROTEIN (AFU_ORTHOLOGUE AFUA_3G07630)"/>
    <property type="match status" value="1"/>
</dbReference>
<accession>A0ABR7NS92</accession>
<gene>
    <name evidence="2" type="ORF">H8708_07010</name>
</gene>
<dbReference type="Pfam" id="PF00753">
    <property type="entry name" value="Lactamase_B"/>
    <property type="match status" value="1"/>
</dbReference>
<comment type="caution">
    <text evidence="2">The sequence shown here is derived from an EMBL/GenBank/DDBJ whole genome shotgun (WGS) entry which is preliminary data.</text>
</comment>
<dbReference type="Gene3D" id="3.60.15.10">
    <property type="entry name" value="Ribonuclease Z/Hydroxyacylglutathione hydrolase-like"/>
    <property type="match status" value="1"/>
</dbReference>
<dbReference type="InterPro" id="IPR036866">
    <property type="entry name" value="RibonucZ/Hydroxyglut_hydro"/>
</dbReference>
<reference evidence="2 3" key="1">
    <citation type="submission" date="2020-08" db="EMBL/GenBank/DDBJ databases">
        <title>Genome public.</title>
        <authorList>
            <person name="Liu C."/>
            <person name="Sun Q."/>
        </authorList>
    </citation>
    <scope>NUCLEOTIDE SEQUENCE [LARGE SCALE GENOMIC DNA]</scope>
    <source>
        <strain evidence="2 3">BX10</strain>
    </source>
</reference>